<dbReference type="PROSITE" id="PS51208">
    <property type="entry name" value="AUTOTRANSPORTER"/>
    <property type="match status" value="1"/>
</dbReference>
<evidence type="ECO:0000256" key="1">
    <source>
        <dbReference type="SAM" id="SignalP"/>
    </source>
</evidence>
<dbReference type="RefSeq" id="WP_259499008.1">
    <property type="nucleotide sequence ID" value="NZ_JARBWL010000002.1"/>
</dbReference>
<accession>A0ABT6QRT7</accession>
<evidence type="ECO:0000313" key="3">
    <source>
        <dbReference type="EMBL" id="MDI2593605.1"/>
    </source>
</evidence>
<reference evidence="3 4" key="1">
    <citation type="submission" date="2023-02" db="EMBL/GenBank/DDBJ databases">
        <title>Pseudomonas chrutzelriedensis sp. nov., a potently antifungal strain isolated from moss.</title>
        <authorList>
            <person name="Schnyder A."/>
            <person name="Kalawong R."/>
            <person name="Eberl L."/>
            <person name="Agnoli K."/>
        </authorList>
    </citation>
    <scope>NUCLEOTIDE SEQUENCE [LARGE SCALE GENOMIC DNA]</scope>
    <source>
        <strain evidence="3 4">681</strain>
    </source>
</reference>
<proteinExistence type="predicted"/>
<dbReference type="EMBL" id="JARBWL010000002">
    <property type="protein sequence ID" value="MDI2593605.1"/>
    <property type="molecule type" value="Genomic_DNA"/>
</dbReference>
<dbReference type="Gene3D" id="2.40.128.130">
    <property type="entry name" value="Autotransporter beta-domain"/>
    <property type="match status" value="1"/>
</dbReference>
<gene>
    <name evidence="3" type="ORF">POF45_19560</name>
</gene>
<feature type="domain" description="Autotransporter" evidence="2">
    <location>
        <begin position="528"/>
        <end position="800"/>
    </location>
</feature>
<protein>
    <submittedName>
        <fullName evidence="3">Autotransporter domain-containing protein</fullName>
    </submittedName>
</protein>
<dbReference type="Proteomes" id="UP001159100">
    <property type="component" value="Unassembled WGS sequence"/>
</dbReference>
<keyword evidence="1" id="KW-0732">Signal</keyword>
<feature type="chain" id="PRO_5046430353" evidence="1">
    <location>
        <begin position="27"/>
        <end position="800"/>
    </location>
</feature>
<sequence>MNTSCLRRTLLALSVCAATYSSNVFADTLDYDLGVRGPLISVNQYYGFLNLTGTANVVQTSPSAVTSAAQFTRPMANYEVRNQAAITIDGATHGVGVGMNSGGVSWAKLNSNLWNDGSIKVNGLADSGDSTGFAVQGVQLGGNFINKGEIAVTGNNATGVSLVGVKMGKGVINEGTITASGSNARGIYLESTTATMPVYNANTITATGSGAEALTIKGATFTPEAGVRTSSVVNSGNLSGESIGIHVSNQPAGGALFSISQFSGMIEGGKAAIQVDDGQSYFHWSGGDVKGDLLGLSGVLIDNDVSFDGSTIKAGYVAVQEGQLTLVQPHTTIVGNLDMEEADSVIVMSVGKDTDINRPVLTVTGTTDIAPGGHLQLQARSTDFRTAAGGNRYTLISSGNLVGGENLTVASSSALLEVKSYGVEGNDVKALVSTKPEDVVAQNTLDAGGSVNGAVAVGSLSTSLMARLGEQDPVFQAFANASTDAQLARLADQLSPDVSRGVLHATTNSQTLVSSVINDRSSRARTGNGATDKGVWLQALSSDANQDERRGVAGYDADSHGIAVGADGQLTADTVVGLAYSYLKSDVKSDLGSKTDVAGHALTLYGNWTHDNWFVDSSLMYGWNDNESKRYIAGTRAKGDYDSDIFGVSALAGYSFHLQPNLLLEPQVGARYANVGMDSYREKGSSASLNVGSQRYEVGEMGVGARLAAAFDLGAGSLEPEAKVMAWHDFIGDKTGTTSSFVLGGDSFATRGTTPVRDSYEMGVGANYRMGAWSVGGSYNYVTSTGFDSDSFTAKVRYDF</sequence>
<name>A0ABT6QRT7_9PSED</name>
<evidence type="ECO:0000313" key="4">
    <source>
        <dbReference type="Proteomes" id="UP001159100"/>
    </source>
</evidence>
<comment type="caution">
    <text evidence="3">The sequence shown here is derived from an EMBL/GenBank/DDBJ whole genome shotgun (WGS) entry which is preliminary data.</text>
</comment>
<keyword evidence="4" id="KW-1185">Reference proteome</keyword>
<evidence type="ECO:0000259" key="2">
    <source>
        <dbReference type="PROSITE" id="PS51208"/>
    </source>
</evidence>
<dbReference type="SMART" id="SM00869">
    <property type="entry name" value="Autotransporter"/>
    <property type="match status" value="1"/>
</dbReference>
<dbReference type="InterPro" id="IPR036709">
    <property type="entry name" value="Autotransporte_beta_dom_sf"/>
</dbReference>
<dbReference type="InterPro" id="IPR005546">
    <property type="entry name" value="Autotransporte_beta"/>
</dbReference>
<dbReference type="SUPFAM" id="SSF103515">
    <property type="entry name" value="Autotransporter"/>
    <property type="match status" value="1"/>
</dbReference>
<organism evidence="3 4">
    <name type="scientific">Pseudomonas fungipugnans</name>
    <dbReference type="NCBI Taxonomy" id="3024217"/>
    <lineage>
        <taxon>Bacteria</taxon>
        <taxon>Pseudomonadati</taxon>
        <taxon>Pseudomonadota</taxon>
        <taxon>Gammaproteobacteria</taxon>
        <taxon>Pseudomonadales</taxon>
        <taxon>Pseudomonadaceae</taxon>
        <taxon>Pseudomonas</taxon>
    </lineage>
</organism>
<dbReference type="Pfam" id="PF03797">
    <property type="entry name" value="Autotransporter"/>
    <property type="match status" value="1"/>
</dbReference>
<dbReference type="InterPro" id="IPR006315">
    <property type="entry name" value="OM_autotransptr_brl_dom"/>
</dbReference>
<dbReference type="NCBIfam" id="TIGR01414">
    <property type="entry name" value="autotrans_barl"/>
    <property type="match status" value="1"/>
</dbReference>
<feature type="signal peptide" evidence="1">
    <location>
        <begin position="1"/>
        <end position="26"/>
    </location>
</feature>